<dbReference type="AlphaFoldDB" id="A0A922HVM6"/>
<name>A0A922HVM6_DERFA</name>
<feature type="region of interest" description="Disordered" evidence="1">
    <location>
        <begin position="504"/>
        <end position="639"/>
    </location>
</feature>
<gene>
    <name evidence="2" type="ORF">DERF_009065</name>
</gene>
<feature type="compositionally biased region" description="Low complexity" evidence="1">
    <location>
        <begin position="504"/>
        <end position="516"/>
    </location>
</feature>
<proteinExistence type="predicted"/>
<evidence type="ECO:0000256" key="1">
    <source>
        <dbReference type="SAM" id="MobiDB-lite"/>
    </source>
</evidence>
<evidence type="ECO:0000313" key="2">
    <source>
        <dbReference type="EMBL" id="KAH9510543.1"/>
    </source>
</evidence>
<feature type="compositionally biased region" description="Polar residues" evidence="1">
    <location>
        <begin position="526"/>
        <end position="537"/>
    </location>
</feature>
<feature type="compositionally biased region" description="Low complexity" evidence="1">
    <location>
        <begin position="538"/>
        <end position="551"/>
    </location>
</feature>
<feature type="compositionally biased region" description="Low complexity" evidence="1">
    <location>
        <begin position="568"/>
        <end position="630"/>
    </location>
</feature>
<evidence type="ECO:0000313" key="3">
    <source>
        <dbReference type="Proteomes" id="UP000790347"/>
    </source>
</evidence>
<dbReference type="Proteomes" id="UP000790347">
    <property type="component" value="Unassembled WGS sequence"/>
</dbReference>
<accession>A0A922HVM6</accession>
<reference evidence="2" key="2">
    <citation type="journal article" date="2022" name="Res Sq">
        <title>Comparative Genomics Reveals Insights into the Divergent Evolution of Astigmatic Mites and Household Pest Adaptations.</title>
        <authorList>
            <person name="Xiong Q."/>
            <person name="Wan A.T.-Y."/>
            <person name="Liu X.-Y."/>
            <person name="Fung C.S.-H."/>
            <person name="Xiao X."/>
            <person name="Malainual N."/>
            <person name="Hou J."/>
            <person name="Wang L."/>
            <person name="Wang M."/>
            <person name="Yang K."/>
            <person name="Cui Y."/>
            <person name="Leung E."/>
            <person name="Nong W."/>
            <person name="Shin S.-K."/>
            <person name="Au S."/>
            <person name="Jeong K.Y."/>
            <person name="Chew F.T."/>
            <person name="Hui J."/>
            <person name="Leung T.F."/>
            <person name="Tungtrongchitr A."/>
            <person name="Zhong N."/>
            <person name="Liu Z."/>
            <person name="Tsui S."/>
        </authorList>
    </citation>
    <scope>NUCLEOTIDE SEQUENCE</scope>
    <source>
        <strain evidence="2">Derf</strain>
        <tissue evidence="2">Whole organism</tissue>
    </source>
</reference>
<comment type="caution">
    <text evidence="2">The sequence shown here is derived from an EMBL/GenBank/DDBJ whole genome shotgun (WGS) entry which is preliminary data.</text>
</comment>
<dbReference type="EMBL" id="ASGP02000004">
    <property type="protein sequence ID" value="KAH9510543.1"/>
    <property type="molecule type" value="Genomic_DNA"/>
</dbReference>
<sequence>MMMMKQQNQQQLKQMDEMNFICQSSSESINDNNVIANNDYNNMENNNINNNPFESFESIEQQQADLSSSINPFENSLAITIIDASSIYPVNNDGSNIMDMDDHSFTTNSNQVPLSTFTDPTLINSSINDSANNNDTGTVMMNDFLFANQISFNAESNDLMIQTDYTKPMENLTGSLITPMLLMNSQLESGLLYDHHQPPSPQQQELDNYNEQQFTNDEKSNLMFDNNDSKLPAQIIDPIECDDNNFGLNESESQQQQHHESILDNRTITTTIGSQLFEMDNDPKLDEKLIDTDFLQAQAAAVATANDDDIEQSMNTTSHEEKMNDILENVSKISLQNTDEIKAPVFRNISDDIINGITDLNNYDKSIPNGDLFGKLDNKIVNDIEDSKMLISESSSLVIDMSGNNDDDVNRVKRSLSEFVKTSLDEYSVAPLLVLNEDKVQIPLAEPVADDEKKEIVSKVEEVPEKVLKQVPVVVTSETIPSSVAPVTVPVKSTVPSKATIKTATTGKTSNTKTVAGTKTLAPKITATTRPAISSRLTTATKSSNNTKTTTGSKPAAITKTADKKPVTSTALSSRSTATNRSTGLTNRPTASSRTTSGTTTAAAAKPTRTALTNRSTTASKTTTTTAKSAMNKPATTSTLTTALQRRRYQKQL</sequence>
<reference evidence="2" key="1">
    <citation type="submission" date="2013-05" db="EMBL/GenBank/DDBJ databases">
        <authorList>
            <person name="Yim A.K.Y."/>
            <person name="Chan T.F."/>
            <person name="Ji K.M."/>
            <person name="Liu X.Y."/>
            <person name="Zhou J.W."/>
            <person name="Li R.Q."/>
            <person name="Yang K.Y."/>
            <person name="Li J."/>
            <person name="Li M."/>
            <person name="Law P.T.W."/>
            <person name="Wu Y.L."/>
            <person name="Cai Z.L."/>
            <person name="Qin H."/>
            <person name="Bao Y."/>
            <person name="Leung R.K.K."/>
            <person name="Ng P.K.S."/>
            <person name="Zou J."/>
            <person name="Zhong X.J."/>
            <person name="Ran P.X."/>
            <person name="Zhong N.S."/>
            <person name="Liu Z.G."/>
            <person name="Tsui S.K.W."/>
        </authorList>
    </citation>
    <scope>NUCLEOTIDE SEQUENCE</scope>
    <source>
        <strain evidence="2">Derf</strain>
        <tissue evidence="2">Whole organism</tissue>
    </source>
</reference>
<protein>
    <submittedName>
        <fullName evidence="2">Uncharacterized protein</fullName>
    </submittedName>
</protein>
<keyword evidence="3" id="KW-1185">Reference proteome</keyword>
<organism evidence="2 3">
    <name type="scientific">Dermatophagoides farinae</name>
    <name type="common">American house dust mite</name>
    <dbReference type="NCBI Taxonomy" id="6954"/>
    <lineage>
        <taxon>Eukaryota</taxon>
        <taxon>Metazoa</taxon>
        <taxon>Ecdysozoa</taxon>
        <taxon>Arthropoda</taxon>
        <taxon>Chelicerata</taxon>
        <taxon>Arachnida</taxon>
        <taxon>Acari</taxon>
        <taxon>Acariformes</taxon>
        <taxon>Sarcoptiformes</taxon>
        <taxon>Astigmata</taxon>
        <taxon>Psoroptidia</taxon>
        <taxon>Analgoidea</taxon>
        <taxon>Pyroglyphidae</taxon>
        <taxon>Dermatophagoidinae</taxon>
        <taxon>Dermatophagoides</taxon>
    </lineage>
</organism>